<dbReference type="EMBL" id="KZ451998">
    <property type="protein sequence ID" value="PKA53389.1"/>
    <property type="molecule type" value="Genomic_DNA"/>
</dbReference>
<organism evidence="1 2">
    <name type="scientific">Apostasia shenzhenica</name>
    <dbReference type="NCBI Taxonomy" id="1088818"/>
    <lineage>
        <taxon>Eukaryota</taxon>
        <taxon>Viridiplantae</taxon>
        <taxon>Streptophyta</taxon>
        <taxon>Embryophyta</taxon>
        <taxon>Tracheophyta</taxon>
        <taxon>Spermatophyta</taxon>
        <taxon>Magnoliopsida</taxon>
        <taxon>Liliopsida</taxon>
        <taxon>Asparagales</taxon>
        <taxon>Orchidaceae</taxon>
        <taxon>Apostasioideae</taxon>
        <taxon>Apostasia</taxon>
    </lineage>
</organism>
<keyword evidence="2" id="KW-1185">Reference proteome</keyword>
<dbReference type="SUPFAM" id="SSF56672">
    <property type="entry name" value="DNA/RNA polymerases"/>
    <property type="match status" value="1"/>
</dbReference>
<dbReference type="InterPro" id="IPR043502">
    <property type="entry name" value="DNA/RNA_pol_sf"/>
</dbReference>
<sequence>MVSIKGIKANLEKIQAILDIELPRTVQDVQKLNGGVTALSRFIFRSGKRCLPFFKILRGEYPTWNDDCRQPFESLKRYLLLPPL</sequence>
<reference evidence="1 2" key="1">
    <citation type="journal article" date="2017" name="Nature">
        <title>The Apostasia genome and the evolution of orchids.</title>
        <authorList>
            <person name="Zhang G.Q."/>
            <person name="Liu K.W."/>
            <person name="Li Z."/>
            <person name="Lohaus R."/>
            <person name="Hsiao Y.Y."/>
            <person name="Niu S.C."/>
            <person name="Wang J.Y."/>
            <person name="Lin Y.C."/>
            <person name="Xu Q."/>
            <person name="Chen L.J."/>
            <person name="Yoshida K."/>
            <person name="Fujiwara S."/>
            <person name="Wang Z.W."/>
            <person name="Zhang Y.Q."/>
            <person name="Mitsuda N."/>
            <person name="Wang M."/>
            <person name="Liu G.H."/>
            <person name="Pecoraro L."/>
            <person name="Huang H.X."/>
            <person name="Xiao X.J."/>
            <person name="Lin M."/>
            <person name="Wu X.Y."/>
            <person name="Wu W.L."/>
            <person name="Chen Y.Y."/>
            <person name="Chang S.B."/>
            <person name="Sakamoto S."/>
            <person name="Ohme-Takagi M."/>
            <person name="Yagi M."/>
            <person name="Zeng S.J."/>
            <person name="Shen C.Y."/>
            <person name="Yeh C.M."/>
            <person name="Luo Y.B."/>
            <person name="Tsai W.C."/>
            <person name="Van de Peer Y."/>
            <person name="Liu Z.J."/>
        </authorList>
    </citation>
    <scope>NUCLEOTIDE SEQUENCE [LARGE SCALE GENOMIC DNA]</scope>
    <source>
        <strain evidence="2">cv. Shenzhen</strain>
        <tissue evidence="1">Stem</tissue>
    </source>
</reference>
<evidence type="ECO:0000313" key="1">
    <source>
        <dbReference type="EMBL" id="PKA53389.1"/>
    </source>
</evidence>
<dbReference type="OrthoDB" id="1933791at2759"/>
<proteinExistence type="predicted"/>
<dbReference type="Gene3D" id="3.30.70.270">
    <property type="match status" value="1"/>
</dbReference>
<accession>A0A2I0ACW9</accession>
<evidence type="ECO:0000313" key="2">
    <source>
        <dbReference type="Proteomes" id="UP000236161"/>
    </source>
</evidence>
<dbReference type="Proteomes" id="UP000236161">
    <property type="component" value="Unassembled WGS sequence"/>
</dbReference>
<gene>
    <name evidence="1" type="ORF">AXF42_Ash012331</name>
</gene>
<name>A0A2I0ACW9_9ASPA</name>
<dbReference type="InterPro" id="IPR043128">
    <property type="entry name" value="Rev_trsase/Diguanyl_cyclase"/>
</dbReference>
<protein>
    <submittedName>
        <fullName evidence="1">Uncharacterized protein</fullName>
    </submittedName>
</protein>
<dbReference type="AlphaFoldDB" id="A0A2I0ACW9"/>